<evidence type="ECO:0000313" key="1">
    <source>
        <dbReference type="EMBL" id="KAH1033482.1"/>
    </source>
</evidence>
<evidence type="ECO:0000313" key="2">
    <source>
        <dbReference type="Proteomes" id="UP000828251"/>
    </source>
</evidence>
<dbReference type="Proteomes" id="UP000828251">
    <property type="component" value="Unassembled WGS sequence"/>
</dbReference>
<keyword evidence="2" id="KW-1185">Reference proteome</keyword>
<accession>A0A9D3UBZ9</accession>
<proteinExistence type="predicted"/>
<dbReference type="AlphaFoldDB" id="A0A9D3UBZ9"/>
<dbReference type="EMBL" id="JAIQCV010000013">
    <property type="protein sequence ID" value="KAH1033482.1"/>
    <property type="molecule type" value="Genomic_DNA"/>
</dbReference>
<sequence length="168" mass="19908">MEERRIGYQITVFVFNILTTMHWKGLWASRQGGGSFHPGEKKAKVARDLVLSTIWVKLARFKERRHIWRKEEEEGENERNECDEMMDITWDNNTSDYRRKVETSLRKENQSKVVQDHIEDEHLWRLQECLVGEVASLYEMRIIEDRVVRMGLGEISVKRIQGLQGISC</sequence>
<organism evidence="1 2">
    <name type="scientific">Gossypium stocksii</name>
    <dbReference type="NCBI Taxonomy" id="47602"/>
    <lineage>
        <taxon>Eukaryota</taxon>
        <taxon>Viridiplantae</taxon>
        <taxon>Streptophyta</taxon>
        <taxon>Embryophyta</taxon>
        <taxon>Tracheophyta</taxon>
        <taxon>Spermatophyta</taxon>
        <taxon>Magnoliopsida</taxon>
        <taxon>eudicotyledons</taxon>
        <taxon>Gunneridae</taxon>
        <taxon>Pentapetalae</taxon>
        <taxon>rosids</taxon>
        <taxon>malvids</taxon>
        <taxon>Malvales</taxon>
        <taxon>Malvaceae</taxon>
        <taxon>Malvoideae</taxon>
        <taxon>Gossypium</taxon>
    </lineage>
</organism>
<comment type="caution">
    <text evidence="1">The sequence shown here is derived from an EMBL/GenBank/DDBJ whole genome shotgun (WGS) entry which is preliminary data.</text>
</comment>
<reference evidence="1 2" key="1">
    <citation type="journal article" date="2021" name="Plant Biotechnol. J.">
        <title>Multi-omics assisted identification of the key and species-specific regulatory components of drought-tolerant mechanisms in Gossypium stocksii.</title>
        <authorList>
            <person name="Yu D."/>
            <person name="Ke L."/>
            <person name="Zhang D."/>
            <person name="Wu Y."/>
            <person name="Sun Y."/>
            <person name="Mei J."/>
            <person name="Sun J."/>
            <person name="Sun Y."/>
        </authorList>
    </citation>
    <scope>NUCLEOTIDE SEQUENCE [LARGE SCALE GENOMIC DNA]</scope>
    <source>
        <strain evidence="2">cv. E1</strain>
        <tissue evidence="1">Leaf</tissue>
    </source>
</reference>
<name>A0A9D3UBZ9_9ROSI</name>
<protein>
    <submittedName>
        <fullName evidence="1">Uncharacterized protein</fullName>
    </submittedName>
</protein>
<gene>
    <name evidence="1" type="ORF">J1N35_045656</name>
</gene>